<dbReference type="PANTHER" id="PTHR23235">
    <property type="entry name" value="KRUEPPEL-LIKE TRANSCRIPTION FACTOR"/>
    <property type="match status" value="1"/>
</dbReference>
<dbReference type="SMART" id="SM00355">
    <property type="entry name" value="ZnF_C2H2"/>
    <property type="match status" value="3"/>
</dbReference>
<dbReference type="InterPro" id="IPR000582">
    <property type="entry name" value="Acyl-CoA-binding_protein"/>
</dbReference>
<dbReference type="InterPro" id="IPR014352">
    <property type="entry name" value="FERM/acyl-CoA-bd_prot_sf"/>
</dbReference>
<dbReference type="InterPro" id="IPR013087">
    <property type="entry name" value="Znf_C2H2_type"/>
</dbReference>
<evidence type="ECO:0000313" key="8">
    <source>
        <dbReference type="EMBL" id="GAA41489.2"/>
    </source>
</evidence>
<dbReference type="GO" id="GO:0000978">
    <property type="term" value="F:RNA polymerase II cis-regulatory region sequence-specific DNA binding"/>
    <property type="evidence" value="ECO:0007669"/>
    <property type="project" value="TreeGrafter"/>
</dbReference>
<gene>
    <name evidence="8" type="ORF">CLF_113630</name>
</gene>
<dbReference type="Proteomes" id="UP000008909">
    <property type="component" value="Unassembled WGS sequence"/>
</dbReference>
<accession>H2KVW2</accession>
<proteinExistence type="predicted"/>
<keyword evidence="2" id="KW-0677">Repeat</keyword>
<dbReference type="FunFam" id="3.30.160.60:FF:000100">
    <property type="entry name" value="Zinc finger 45-like"/>
    <property type="match status" value="1"/>
</dbReference>
<feature type="domain" description="C2H2-type" evidence="6">
    <location>
        <begin position="632"/>
        <end position="654"/>
    </location>
</feature>
<organism evidence="8 9">
    <name type="scientific">Clonorchis sinensis</name>
    <name type="common">Chinese liver fluke</name>
    <dbReference type="NCBI Taxonomy" id="79923"/>
    <lineage>
        <taxon>Eukaryota</taxon>
        <taxon>Metazoa</taxon>
        <taxon>Spiralia</taxon>
        <taxon>Lophotrochozoa</taxon>
        <taxon>Platyhelminthes</taxon>
        <taxon>Trematoda</taxon>
        <taxon>Digenea</taxon>
        <taxon>Opisthorchiida</taxon>
        <taxon>Opisthorchiata</taxon>
        <taxon>Opisthorchiidae</taxon>
        <taxon>Clonorchis</taxon>
    </lineage>
</organism>
<feature type="domain" description="C2H2-type" evidence="6">
    <location>
        <begin position="602"/>
        <end position="631"/>
    </location>
</feature>
<evidence type="ECO:0000256" key="5">
    <source>
        <dbReference type="PROSITE-ProRule" id="PRU00042"/>
    </source>
</evidence>
<keyword evidence="1" id="KW-0479">Metal-binding</keyword>
<dbReference type="PANTHER" id="PTHR23235:SF177">
    <property type="entry name" value="C2H2-TYPE DOMAIN-CONTAINING PROTEIN"/>
    <property type="match status" value="1"/>
</dbReference>
<dbReference type="EMBL" id="DF145382">
    <property type="protein sequence ID" value="GAA41489.2"/>
    <property type="molecule type" value="Genomic_DNA"/>
</dbReference>
<evidence type="ECO:0000313" key="9">
    <source>
        <dbReference type="Proteomes" id="UP000008909"/>
    </source>
</evidence>
<feature type="domain" description="ACB" evidence="7">
    <location>
        <begin position="93"/>
        <end position="157"/>
    </location>
</feature>
<protein>
    <submittedName>
        <fullName evidence="8">Transcription factor Sp5</fullName>
    </submittedName>
</protein>
<feature type="domain" description="C2H2-type" evidence="6">
    <location>
        <begin position="574"/>
        <end position="601"/>
    </location>
</feature>
<dbReference type="GO" id="GO:0000981">
    <property type="term" value="F:DNA-binding transcription factor activity, RNA polymerase II-specific"/>
    <property type="evidence" value="ECO:0007669"/>
    <property type="project" value="TreeGrafter"/>
</dbReference>
<dbReference type="PROSITE" id="PS50157">
    <property type="entry name" value="ZINC_FINGER_C2H2_2"/>
    <property type="match status" value="3"/>
</dbReference>
<dbReference type="Gene3D" id="3.30.160.60">
    <property type="entry name" value="Classic Zinc Finger"/>
    <property type="match status" value="3"/>
</dbReference>
<dbReference type="FunFam" id="3.30.160.60:FF:000125">
    <property type="entry name" value="Putative zinc finger protein 143"/>
    <property type="match status" value="1"/>
</dbReference>
<evidence type="ECO:0000256" key="4">
    <source>
        <dbReference type="ARBA" id="ARBA00022833"/>
    </source>
</evidence>
<evidence type="ECO:0000256" key="2">
    <source>
        <dbReference type="ARBA" id="ARBA00022737"/>
    </source>
</evidence>
<dbReference type="PROSITE" id="PS51228">
    <property type="entry name" value="ACB_2"/>
    <property type="match status" value="1"/>
</dbReference>
<evidence type="ECO:0000259" key="7">
    <source>
        <dbReference type="PROSITE" id="PS51228"/>
    </source>
</evidence>
<sequence>MPHQPSRGAISRVALLAAYSRAAHEENLVDLEHAEDIGLIFEEEEKPQVFLDELNKVIPSFGMHFAPTKCIIIIMCKVMILEMQSLNAPLPIQGERFLEYSEKVKHLKCRPEDDDLLELYGLFKQANEGDVNTGMSKEDAKKQYIEAATKCIEKYVSKAFRIGLDENPYLVMPGSTLSCNTLSMPGCRTTRKKHEETNQELVQEDLVCISPDGMKLPTRIPYFESLCSAHHYSDNGALCQLDFCDNPKNTILSSVMSNCYNFPCGASPPNDSLTSDFWASHEMKVLHHRLREHLSKLELMTLPYSPMDCEGMHSSLTTSGLSKAEQPRHSQNSLLQSCPSAFRSVQKQPWNHALSEEDKRFGAQLRTYSAMLLQICLKNTPNTKTTMYPDFYFSWLPGASNFSQPPAAQSVQLHGLSESAPLISSHDGFQNQTSIRCSTSSHQNNLLLSVSPELNSSKLHGPSIAEDQFALLTQDPGLRICSLPQVDLYRIPENDIAQSVASHKIRRTRSYFKQMVTKRHYSYMRKIDTKMRNNKNYKKSTCVVSETHKPNGRVVTTNVADVTCAKSMRLRKLHLCDLCGKTYGKTSHLKAHIRWHNDERPFQCWYNFCSRAFTRSDELQRHIRTHTGEKRFFCEQCGKRFMRSDHLSKHRKTHQVRIKKASLKTTWHVETQPR</sequence>
<evidence type="ECO:0000259" key="6">
    <source>
        <dbReference type="PROSITE" id="PS50157"/>
    </source>
</evidence>
<name>H2KVW2_CLOSI</name>
<dbReference type="PRINTS" id="PR00689">
    <property type="entry name" value="ACOABINDINGP"/>
</dbReference>
<dbReference type="AlphaFoldDB" id="H2KVW2"/>
<keyword evidence="3 5" id="KW-0863">Zinc-finger</keyword>
<dbReference type="GO" id="GO:0000062">
    <property type="term" value="F:fatty-acyl-CoA binding"/>
    <property type="evidence" value="ECO:0007669"/>
    <property type="project" value="InterPro"/>
</dbReference>
<dbReference type="Gene3D" id="1.20.80.10">
    <property type="match status" value="1"/>
</dbReference>
<dbReference type="Pfam" id="PF00887">
    <property type="entry name" value="ACBP"/>
    <property type="match status" value="1"/>
</dbReference>
<dbReference type="InterPro" id="IPR036236">
    <property type="entry name" value="Znf_C2H2_sf"/>
</dbReference>
<dbReference type="InterPro" id="IPR035984">
    <property type="entry name" value="Acyl-CoA-binding_sf"/>
</dbReference>
<reference evidence="8" key="1">
    <citation type="journal article" date="2011" name="Genome Biol.">
        <title>The draft genome of the carcinogenic human liver fluke Clonorchis sinensis.</title>
        <authorList>
            <person name="Wang X."/>
            <person name="Chen W."/>
            <person name="Huang Y."/>
            <person name="Sun J."/>
            <person name="Men J."/>
            <person name="Liu H."/>
            <person name="Luo F."/>
            <person name="Guo L."/>
            <person name="Lv X."/>
            <person name="Deng C."/>
            <person name="Zhou C."/>
            <person name="Fan Y."/>
            <person name="Li X."/>
            <person name="Huang L."/>
            <person name="Hu Y."/>
            <person name="Liang C."/>
            <person name="Hu X."/>
            <person name="Xu J."/>
            <person name="Yu X."/>
        </authorList>
    </citation>
    <scope>NUCLEOTIDE SEQUENCE [LARGE SCALE GENOMIC DNA]</scope>
    <source>
        <strain evidence="8">Henan</strain>
    </source>
</reference>
<keyword evidence="9" id="KW-1185">Reference proteome</keyword>
<evidence type="ECO:0000256" key="3">
    <source>
        <dbReference type="ARBA" id="ARBA00022771"/>
    </source>
</evidence>
<dbReference type="SUPFAM" id="SSF57667">
    <property type="entry name" value="beta-beta-alpha zinc fingers"/>
    <property type="match status" value="1"/>
</dbReference>
<dbReference type="Pfam" id="PF00096">
    <property type="entry name" value="zf-C2H2"/>
    <property type="match status" value="3"/>
</dbReference>
<keyword evidence="4" id="KW-0862">Zinc</keyword>
<dbReference type="SUPFAM" id="SSF47027">
    <property type="entry name" value="Acyl-CoA binding protein"/>
    <property type="match status" value="1"/>
</dbReference>
<evidence type="ECO:0000256" key="1">
    <source>
        <dbReference type="ARBA" id="ARBA00022723"/>
    </source>
</evidence>
<dbReference type="PROSITE" id="PS00028">
    <property type="entry name" value="ZINC_FINGER_C2H2_1"/>
    <property type="match status" value="3"/>
</dbReference>
<dbReference type="GO" id="GO:0008270">
    <property type="term" value="F:zinc ion binding"/>
    <property type="evidence" value="ECO:0007669"/>
    <property type="project" value="UniProtKB-KW"/>
</dbReference>